<dbReference type="Proteomes" id="UP000028630">
    <property type="component" value="Unassembled WGS sequence"/>
</dbReference>
<evidence type="ECO:0000313" key="1">
    <source>
        <dbReference type="EMBL" id="KFC04506.1"/>
    </source>
</evidence>
<dbReference type="EMBL" id="JMTB01000095">
    <property type="protein sequence ID" value="KFC04506.1"/>
    <property type="molecule type" value="Genomic_DNA"/>
</dbReference>
<dbReference type="AlphaFoldDB" id="A0A085A2R1"/>
<sequence length="40" mass="4703">MLLYFLLIPFYEIYQSFTGAKKIRNPERLRIFGIATAGHI</sequence>
<reference evidence="2" key="1">
    <citation type="submission" date="2014-05" db="EMBL/GenBank/DDBJ databases">
        <title>ATOL: Assembling a taxonomically balanced genome-scale reconstruction of the evolutionary history of the Enterobacteriaceae.</title>
        <authorList>
            <person name="Plunkett G. III"/>
            <person name="Neeno-Eckwall E.C."/>
            <person name="Glasner J.D."/>
            <person name="Perna N.T."/>
        </authorList>
    </citation>
    <scope>NUCLEOTIDE SEQUENCE [LARGE SCALE GENOMIC DNA]</scope>
    <source>
        <strain evidence="2">ATCC 49490</strain>
    </source>
</reference>
<protein>
    <submittedName>
        <fullName evidence="1">Uncharacterized protein</fullName>
    </submittedName>
</protein>
<accession>A0A085A2R1</accession>
<keyword evidence="2" id="KW-1185">Reference proteome</keyword>
<evidence type="ECO:0000313" key="2">
    <source>
        <dbReference type="Proteomes" id="UP000028630"/>
    </source>
</evidence>
<organism evidence="1 2">
    <name type="scientific">Trabulsiella guamensis ATCC 49490</name>
    <dbReference type="NCBI Taxonomy" id="1005994"/>
    <lineage>
        <taxon>Bacteria</taxon>
        <taxon>Pseudomonadati</taxon>
        <taxon>Pseudomonadota</taxon>
        <taxon>Gammaproteobacteria</taxon>
        <taxon>Enterobacterales</taxon>
        <taxon>Enterobacteriaceae</taxon>
        <taxon>Trabulsiella</taxon>
    </lineage>
</organism>
<name>A0A085A2R1_9ENTR</name>
<proteinExistence type="predicted"/>
<gene>
    <name evidence="1" type="ORF">GTGU_03228</name>
</gene>
<comment type="caution">
    <text evidence="1">The sequence shown here is derived from an EMBL/GenBank/DDBJ whole genome shotgun (WGS) entry which is preliminary data.</text>
</comment>